<dbReference type="Gene3D" id="3.30.450.40">
    <property type="match status" value="1"/>
</dbReference>
<dbReference type="InterPro" id="IPR050707">
    <property type="entry name" value="HTH_MetabolicPath_Reg"/>
</dbReference>
<evidence type="ECO:0000313" key="6">
    <source>
        <dbReference type="EMBL" id="SDC51756.1"/>
    </source>
</evidence>
<keyword evidence="7" id="KW-1185">Reference proteome</keyword>
<evidence type="ECO:0000256" key="1">
    <source>
        <dbReference type="ARBA" id="ARBA00023015"/>
    </source>
</evidence>
<keyword evidence="3" id="KW-0804">Transcription</keyword>
<keyword evidence="1" id="KW-0805">Transcription regulation</keyword>
<sequence length="259" mass="28201">MTAKEDAPPNRPQYPIESVDNALRILLLLGDRRSIRLTEVSEYLSVASSTAHRLLAMLQYRGFVRQVEGSRAYEPGPALTTIAFAVLRQTDVRARVHPVLERLSASLGETVHLARLDGNTVTFVDSVESARAVRVGSRMGMTMPAHCTSSGKALLATLDDSGVRELYPKEKLTGLTSHSITKRSVLLRQLAEVRRVGFATSDEESEDEVVSVSVSLGEYGGAHYSLNVSTPKSRMSDVTREEIAAALAQAVDEVAAFFL</sequence>
<dbReference type="PANTHER" id="PTHR30136">
    <property type="entry name" value="HELIX-TURN-HELIX TRANSCRIPTIONAL REGULATOR, ICLR FAMILY"/>
    <property type="match status" value="1"/>
</dbReference>
<dbReference type="InterPro" id="IPR014757">
    <property type="entry name" value="Tscrpt_reg_IclR_C"/>
</dbReference>
<dbReference type="AlphaFoldDB" id="A0A1G6M9V0"/>
<dbReference type="InterPro" id="IPR036388">
    <property type="entry name" value="WH-like_DNA-bd_sf"/>
</dbReference>
<dbReference type="PANTHER" id="PTHR30136:SF24">
    <property type="entry name" value="HTH-TYPE TRANSCRIPTIONAL REPRESSOR ALLR"/>
    <property type="match status" value="1"/>
</dbReference>
<dbReference type="SUPFAM" id="SSF46785">
    <property type="entry name" value="Winged helix' DNA-binding domain"/>
    <property type="match status" value="1"/>
</dbReference>
<feature type="domain" description="IclR-ED" evidence="5">
    <location>
        <begin position="78"/>
        <end position="259"/>
    </location>
</feature>
<name>A0A1G6M9V0_9NOCA</name>
<dbReference type="InterPro" id="IPR029016">
    <property type="entry name" value="GAF-like_dom_sf"/>
</dbReference>
<evidence type="ECO:0000259" key="5">
    <source>
        <dbReference type="PROSITE" id="PS51078"/>
    </source>
</evidence>
<evidence type="ECO:0000313" key="7">
    <source>
        <dbReference type="Proteomes" id="UP000199417"/>
    </source>
</evidence>
<dbReference type="Pfam" id="PF01614">
    <property type="entry name" value="IclR_C"/>
    <property type="match status" value="1"/>
</dbReference>
<dbReference type="Pfam" id="PF09339">
    <property type="entry name" value="HTH_IclR"/>
    <property type="match status" value="1"/>
</dbReference>
<organism evidence="6 7">
    <name type="scientific">Rhodococcus tukisamuensis</name>
    <dbReference type="NCBI Taxonomy" id="168276"/>
    <lineage>
        <taxon>Bacteria</taxon>
        <taxon>Bacillati</taxon>
        <taxon>Actinomycetota</taxon>
        <taxon>Actinomycetes</taxon>
        <taxon>Mycobacteriales</taxon>
        <taxon>Nocardiaceae</taxon>
        <taxon>Rhodococcus</taxon>
    </lineage>
</organism>
<dbReference type="InterPro" id="IPR036390">
    <property type="entry name" value="WH_DNA-bd_sf"/>
</dbReference>
<accession>A0A1G6M9V0</accession>
<dbReference type="Proteomes" id="UP000199417">
    <property type="component" value="Unassembled WGS sequence"/>
</dbReference>
<dbReference type="SUPFAM" id="SSF55781">
    <property type="entry name" value="GAF domain-like"/>
    <property type="match status" value="1"/>
</dbReference>
<gene>
    <name evidence="6" type="ORF">SAMN05444580_10192</name>
</gene>
<dbReference type="Gene3D" id="1.10.10.10">
    <property type="entry name" value="Winged helix-like DNA-binding domain superfamily/Winged helix DNA-binding domain"/>
    <property type="match status" value="1"/>
</dbReference>
<protein>
    <submittedName>
        <fullName evidence="6">DNA-binding transcriptional regulator, IclR family</fullName>
    </submittedName>
</protein>
<dbReference type="GO" id="GO:0003677">
    <property type="term" value="F:DNA binding"/>
    <property type="evidence" value="ECO:0007669"/>
    <property type="project" value="UniProtKB-KW"/>
</dbReference>
<dbReference type="PROSITE" id="PS51077">
    <property type="entry name" value="HTH_ICLR"/>
    <property type="match status" value="1"/>
</dbReference>
<evidence type="ECO:0000256" key="3">
    <source>
        <dbReference type="ARBA" id="ARBA00023163"/>
    </source>
</evidence>
<evidence type="ECO:0000259" key="4">
    <source>
        <dbReference type="PROSITE" id="PS51077"/>
    </source>
</evidence>
<evidence type="ECO:0000256" key="2">
    <source>
        <dbReference type="ARBA" id="ARBA00023125"/>
    </source>
</evidence>
<dbReference type="RefSeq" id="WP_072844434.1">
    <property type="nucleotide sequence ID" value="NZ_FNAB01000001.1"/>
</dbReference>
<dbReference type="SMART" id="SM00346">
    <property type="entry name" value="HTH_ICLR"/>
    <property type="match status" value="1"/>
</dbReference>
<dbReference type="GO" id="GO:0003700">
    <property type="term" value="F:DNA-binding transcription factor activity"/>
    <property type="evidence" value="ECO:0007669"/>
    <property type="project" value="TreeGrafter"/>
</dbReference>
<dbReference type="PROSITE" id="PS51078">
    <property type="entry name" value="ICLR_ED"/>
    <property type="match status" value="1"/>
</dbReference>
<proteinExistence type="predicted"/>
<dbReference type="STRING" id="168276.SAMN05444580_10192"/>
<dbReference type="InterPro" id="IPR005471">
    <property type="entry name" value="Tscrpt_reg_IclR_N"/>
</dbReference>
<dbReference type="EMBL" id="FNAB01000001">
    <property type="protein sequence ID" value="SDC51756.1"/>
    <property type="molecule type" value="Genomic_DNA"/>
</dbReference>
<keyword evidence="2 6" id="KW-0238">DNA-binding</keyword>
<dbReference type="GO" id="GO:0045892">
    <property type="term" value="P:negative regulation of DNA-templated transcription"/>
    <property type="evidence" value="ECO:0007669"/>
    <property type="project" value="TreeGrafter"/>
</dbReference>
<reference evidence="6 7" key="1">
    <citation type="submission" date="2016-10" db="EMBL/GenBank/DDBJ databases">
        <authorList>
            <person name="de Groot N.N."/>
        </authorList>
    </citation>
    <scope>NUCLEOTIDE SEQUENCE [LARGE SCALE GENOMIC DNA]</scope>
    <source>
        <strain evidence="6 7">JCM 11308</strain>
    </source>
</reference>
<feature type="domain" description="HTH iclR-type" evidence="4">
    <location>
        <begin position="16"/>
        <end position="77"/>
    </location>
</feature>